<reference evidence="1" key="1">
    <citation type="submission" date="2021-02" db="EMBL/GenBank/DDBJ databases">
        <authorList>
            <person name="Nowell W R."/>
        </authorList>
    </citation>
    <scope>NUCLEOTIDE SEQUENCE</scope>
</reference>
<evidence type="ECO:0000313" key="1">
    <source>
        <dbReference type="EMBL" id="CAF4371584.1"/>
    </source>
</evidence>
<comment type="caution">
    <text evidence="1">The sequence shown here is derived from an EMBL/GenBank/DDBJ whole genome shotgun (WGS) entry which is preliminary data.</text>
</comment>
<accession>A0A820MCN0</accession>
<dbReference type="Proteomes" id="UP000663836">
    <property type="component" value="Unassembled WGS sequence"/>
</dbReference>
<proteinExistence type="predicted"/>
<evidence type="ECO:0000313" key="2">
    <source>
        <dbReference type="Proteomes" id="UP000663836"/>
    </source>
</evidence>
<sequence length="8" mass="960">MATQKEPR</sequence>
<gene>
    <name evidence="1" type="ORF">JBS370_LOCUS42553</name>
</gene>
<organism evidence="1 2">
    <name type="scientific">Rotaria sordida</name>
    <dbReference type="NCBI Taxonomy" id="392033"/>
    <lineage>
        <taxon>Eukaryota</taxon>
        <taxon>Metazoa</taxon>
        <taxon>Spiralia</taxon>
        <taxon>Gnathifera</taxon>
        <taxon>Rotifera</taxon>
        <taxon>Eurotatoria</taxon>
        <taxon>Bdelloidea</taxon>
        <taxon>Philodinida</taxon>
        <taxon>Philodinidae</taxon>
        <taxon>Rotaria</taxon>
    </lineage>
</organism>
<protein>
    <submittedName>
        <fullName evidence="1">Uncharacterized protein</fullName>
    </submittedName>
</protein>
<feature type="non-terminal residue" evidence="1">
    <location>
        <position position="8"/>
    </location>
</feature>
<name>A0A820MCN0_9BILA</name>
<dbReference type="EMBL" id="CAJOBD010057463">
    <property type="protein sequence ID" value="CAF4371584.1"/>
    <property type="molecule type" value="Genomic_DNA"/>
</dbReference>